<dbReference type="EMBL" id="CP127295">
    <property type="protein sequence ID" value="WIX98400.1"/>
    <property type="molecule type" value="Genomic_DNA"/>
</dbReference>
<dbReference type="AlphaFoldDB" id="A0A9Y2JJ32"/>
<evidence type="ECO:0000256" key="1">
    <source>
        <dbReference type="SAM" id="MobiDB-lite"/>
    </source>
</evidence>
<dbReference type="KEGG" id="amog:QRX60_30575"/>
<protein>
    <submittedName>
        <fullName evidence="2">Uncharacterized protein</fullName>
    </submittedName>
</protein>
<accession>A0A9Y2JJ32</accession>
<proteinExistence type="predicted"/>
<reference evidence="2 3" key="1">
    <citation type="submission" date="2023-06" db="EMBL/GenBank/DDBJ databases">
        <authorList>
            <person name="Oyuntsetseg B."/>
            <person name="Kim S.B."/>
        </authorList>
    </citation>
    <scope>NUCLEOTIDE SEQUENCE [LARGE SCALE GENOMIC DNA]</scope>
    <source>
        <strain evidence="2 3">4-36</strain>
    </source>
</reference>
<organism evidence="2 3">
    <name type="scientific">Amycolatopsis mongoliensis</name>
    <dbReference type="NCBI Taxonomy" id="715475"/>
    <lineage>
        <taxon>Bacteria</taxon>
        <taxon>Bacillati</taxon>
        <taxon>Actinomycetota</taxon>
        <taxon>Actinomycetes</taxon>
        <taxon>Pseudonocardiales</taxon>
        <taxon>Pseudonocardiaceae</taxon>
        <taxon>Amycolatopsis</taxon>
    </lineage>
</organism>
<dbReference type="Proteomes" id="UP001239397">
    <property type="component" value="Chromosome"/>
</dbReference>
<evidence type="ECO:0000313" key="2">
    <source>
        <dbReference type="EMBL" id="WIX98400.1"/>
    </source>
</evidence>
<keyword evidence="3" id="KW-1185">Reference proteome</keyword>
<dbReference type="RefSeq" id="WP_285994885.1">
    <property type="nucleotide sequence ID" value="NZ_CP127295.1"/>
</dbReference>
<evidence type="ECO:0000313" key="3">
    <source>
        <dbReference type="Proteomes" id="UP001239397"/>
    </source>
</evidence>
<gene>
    <name evidence="2" type="ORF">QRX60_30575</name>
</gene>
<sequence>MAFLPPANSSTTVIPRGESAALSSGPSKPARVGRNRIGRWSKSAPPPAAIVIRAGIPFPLISTKIREPNGGRNSLRQVTDV</sequence>
<feature type="region of interest" description="Disordered" evidence="1">
    <location>
        <begin position="1"/>
        <end position="44"/>
    </location>
</feature>
<name>A0A9Y2JJ32_9PSEU</name>